<dbReference type="Proteomes" id="UP001365781">
    <property type="component" value="Unassembled WGS sequence"/>
</dbReference>
<name>A0ABU8GWZ3_9ACTN</name>
<dbReference type="EMBL" id="JBBAYM010000973">
    <property type="protein sequence ID" value="MEI5617697.1"/>
    <property type="molecule type" value="Genomic_DNA"/>
</dbReference>
<gene>
    <name evidence="1" type="ORF">WB403_52290</name>
</gene>
<accession>A0ABU8GWZ3</accession>
<keyword evidence="2" id="KW-1185">Reference proteome</keyword>
<reference evidence="1 2" key="1">
    <citation type="submission" date="2024-03" db="EMBL/GenBank/DDBJ databases">
        <title>First Report of Pectobacterium brasiliscabiei causing potato scab in china.</title>
        <authorList>
            <person name="Handique U."/>
        </authorList>
    </citation>
    <scope>NUCLEOTIDE SEQUENCE [LARGE SCALE GENOMIC DNA]</scope>
    <source>
        <strain evidence="1 2">ZRIMU1503</strain>
    </source>
</reference>
<evidence type="ECO:0000313" key="1">
    <source>
        <dbReference type="EMBL" id="MEI5617697.1"/>
    </source>
</evidence>
<sequence>EGTLQRHDPQPALAHFGRRLDSFEARVEAVVERANKTEDRESLRVIEAHVREIDAHFDTRRGQISRLSTIDARVGE</sequence>
<proteinExistence type="predicted"/>
<evidence type="ECO:0000313" key="2">
    <source>
        <dbReference type="Proteomes" id="UP001365781"/>
    </source>
</evidence>
<comment type="caution">
    <text evidence="1">The sequence shown here is derived from an EMBL/GenBank/DDBJ whole genome shotgun (WGS) entry which is preliminary data.</text>
</comment>
<feature type="non-terminal residue" evidence="1">
    <location>
        <position position="76"/>
    </location>
</feature>
<feature type="non-terminal residue" evidence="1">
    <location>
        <position position="1"/>
    </location>
</feature>
<protein>
    <submittedName>
        <fullName evidence="1">Uncharacterized protein</fullName>
    </submittedName>
</protein>
<organism evidence="1 2">
    <name type="scientific">Streptomyces brasiliscabiei</name>
    <dbReference type="NCBI Taxonomy" id="2736302"/>
    <lineage>
        <taxon>Bacteria</taxon>
        <taxon>Bacillati</taxon>
        <taxon>Actinomycetota</taxon>
        <taxon>Actinomycetes</taxon>
        <taxon>Kitasatosporales</taxon>
        <taxon>Streptomycetaceae</taxon>
        <taxon>Streptomyces</taxon>
    </lineage>
</organism>
<dbReference type="RefSeq" id="WP_336559498.1">
    <property type="nucleotide sequence ID" value="NZ_JBBAYM010000973.1"/>
</dbReference>